<evidence type="ECO:0000313" key="3">
    <source>
        <dbReference type="Proteomes" id="UP000198757"/>
    </source>
</evidence>
<dbReference type="AlphaFoldDB" id="A0A1G6N0N4"/>
<dbReference type="InterPro" id="IPR001466">
    <property type="entry name" value="Beta-lactam-related"/>
</dbReference>
<organism evidence="2 3">
    <name type="scientific">Niabella drilacis (strain DSM 25811 / CCM 8410 / CCUG 62505 / LMG 26954 / E90)</name>
    <dbReference type="NCBI Taxonomy" id="1285928"/>
    <lineage>
        <taxon>Bacteria</taxon>
        <taxon>Pseudomonadati</taxon>
        <taxon>Bacteroidota</taxon>
        <taxon>Chitinophagia</taxon>
        <taxon>Chitinophagales</taxon>
        <taxon>Chitinophagaceae</taxon>
        <taxon>Niabella</taxon>
    </lineage>
</organism>
<dbReference type="STRING" id="1285928.SAMN04487894_103108"/>
<dbReference type="PANTHER" id="PTHR43283">
    <property type="entry name" value="BETA-LACTAMASE-RELATED"/>
    <property type="match status" value="1"/>
</dbReference>
<evidence type="ECO:0000259" key="1">
    <source>
        <dbReference type="Pfam" id="PF00144"/>
    </source>
</evidence>
<protein>
    <submittedName>
        <fullName evidence="2">CubicO group peptidase, beta-lactamase class C family</fullName>
    </submittedName>
</protein>
<dbReference type="PROSITE" id="PS51257">
    <property type="entry name" value="PROKAR_LIPOPROTEIN"/>
    <property type="match status" value="1"/>
</dbReference>
<accession>A0A1G6N0N4</accession>
<dbReference type="Pfam" id="PF00144">
    <property type="entry name" value="Beta-lactamase"/>
    <property type="match status" value="1"/>
</dbReference>
<dbReference type="Proteomes" id="UP000198757">
    <property type="component" value="Unassembled WGS sequence"/>
</dbReference>
<proteinExistence type="predicted"/>
<dbReference type="EMBL" id="FMZO01000003">
    <property type="protein sequence ID" value="SDC61392.1"/>
    <property type="molecule type" value="Genomic_DNA"/>
</dbReference>
<dbReference type="Gene3D" id="3.40.710.10">
    <property type="entry name" value="DD-peptidase/beta-lactamase superfamily"/>
    <property type="match status" value="1"/>
</dbReference>
<sequence length="359" mass="40813">MKRMLTVAALFAILLTSCYILTPLRFRKMNLMDHQKMPFTKIAKSDTPFLYHRSVADPYPAVSAWLDQHLEHTYTAAFLVIKNDSILYEKYFGNYTAATLFPSFSVIKSYIGTLTGIALQEQKIKSLSDPMTRYLPEFLKKDPRFKNITIQHLLDMRSGIQWNEGSYGLNDDAVKTGFSSNIMKQALKIRIATPPTAAAEYKSINTLLLGLIISRATGQTLAQYFEEKIWKPTGTEYEATLTTDRKGLPITFAGLNATARDFARLGILYLNNGYMNYRQIISPRWIRASVSPDSLRAYGGYRNQWWSSYKGGAYLAQGILGQYIYVVPAKRLVIVRLGHFWQHPSMYAQSLLAEAAARY</sequence>
<keyword evidence="3" id="KW-1185">Reference proteome</keyword>
<name>A0A1G6N0N4_NIADE</name>
<reference evidence="3" key="1">
    <citation type="submission" date="2016-10" db="EMBL/GenBank/DDBJ databases">
        <authorList>
            <person name="Varghese N."/>
            <person name="Submissions S."/>
        </authorList>
    </citation>
    <scope>NUCLEOTIDE SEQUENCE [LARGE SCALE GENOMIC DNA]</scope>
    <source>
        <strain evidence="3">DSM 25811 / CCM 8410 / LMG 26954 / E90</strain>
    </source>
</reference>
<evidence type="ECO:0000313" key="2">
    <source>
        <dbReference type="EMBL" id="SDC61392.1"/>
    </source>
</evidence>
<dbReference type="InterPro" id="IPR050789">
    <property type="entry name" value="Diverse_Enzym_Activities"/>
</dbReference>
<feature type="domain" description="Beta-lactamase-related" evidence="1">
    <location>
        <begin position="64"/>
        <end position="337"/>
    </location>
</feature>
<dbReference type="PANTHER" id="PTHR43283:SF7">
    <property type="entry name" value="BETA-LACTAMASE-RELATED DOMAIN-CONTAINING PROTEIN"/>
    <property type="match status" value="1"/>
</dbReference>
<dbReference type="InterPro" id="IPR012338">
    <property type="entry name" value="Beta-lactam/transpept-like"/>
</dbReference>
<dbReference type="SUPFAM" id="SSF56601">
    <property type="entry name" value="beta-lactamase/transpeptidase-like"/>
    <property type="match status" value="1"/>
</dbReference>
<dbReference type="RefSeq" id="WP_176954339.1">
    <property type="nucleotide sequence ID" value="NZ_FMZO01000003.1"/>
</dbReference>
<gene>
    <name evidence="2" type="ORF">SAMN04487894_103108</name>
</gene>